<dbReference type="EC" id="2.4.1.-" evidence="9"/>
<gene>
    <name evidence="9" type="ORF">BC739_000776</name>
</gene>
<dbReference type="RefSeq" id="WP_182836284.1">
    <property type="nucleotide sequence ID" value="NZ_BAAABQ010000041.1"/>
</dbReference>
<keyword evidence="2" id="KW-1003">Cell membrane</keyword>
<comment type="similarity">
    <text evidence="7">Belongs to the glycosyltransferase 87 family.</text>
</comment>
<feature type="transmembrane region" description="Helical" evidence="8">
    <location>
        <begin position="189"/>
        <end position="208"/>
    </location>
</feature>
<keyword evidence="9" id="KW-0328">Glycosyltransferase</keyword>
<dbReference type="Proteomes" id="UP000517916">
    <property type="component" value="Unassembled WGS sequence"/>
</dbReference>
<sequence length="395" mass="42065">MSKTVWRALPFVGTAATAGALVFFVFIYHIDLDVYRIGARVLLSGGDLYGHLPATESGVSLGFTYPPIAAALFVPLALVPMPVAGLLLTLATFGALAAVMRITLPALGIRFDNRLLFLLGPIALLFEPIRGTLGYGQVNLLLMGLVALDCLSPRPKWPRGLLIGIAAAIKLTPAVFVLFFLLRKDYRAAMVSVLSFAGMSVIGFALSWRDSWHYWSALIFDPDRVGGVAYAANQSIQGVLARYGMPHATALWLLASVLVLTLAAVGMRRALTSGAPTWALALNAFAGLLVSPISWSHHWVWIAFAVFTLLVLSNSTVPKVLALTGSLVFALGPHWLVPNGNDQEVAWSLGQQLPGNAYCLYALLVLVFAAVGGIGLKPRTVPKLPVGLVASGLAD</sequence>
<evidence type="ECO:0000313" key="10">
    <source>
        <dbReference type="Proteomes" id="UP000517916"/>
    </source>
</evidence>
<evidence type="ECO:0000256" key="8">
    <source>
        <dbReference type="SAM" id="Phobius"/>
    </source>
</evidence>
<evidence type="ECO:0000256" key="4">
    <source>
        <dbReference type="ARBA" id="ARBA00022692"/>
    </source>
</evidence>
<evidence type="ECO:0000256" key="5">
    <source>
        <dbReference type="ARBA" id="ARBA00022989"/>
    </source>
</evidence>
<feature type="transmembrane region" description="Helical" evidence="8">
    <location>
        <begin position="161"/>
        <end position="182"/>
    </location>
</feature>
<protein>
    <submittedName>
        <fullName evidence="9">Alpha-1,2-mannosyltransferase</fullName>
        <ecNumber evidence="9">2.4.1.-</ecNumber>
    </submittedName>
</protein>
<reference evidence="9 10" key="1">
    <citation type="submission" date="2020-08" db="EMBL/GenBank/DDBJ databases">
        <title>Genomic Encyclopedia of Archaeal and Bacterial Type Strains, Phase II (KMG-II): from individual species to whole genera.</title>
        <authorList>
            <person name="Goeker M."/>
        </authorList>
    </citation>
    <scope>NUCLEOTIDE SEQUENCE [LARGE SCALE GENOMIC DNA]</scope>
    <source>
        <strain evidence="9 10">DSM 43850</strain>
    </source>
</reference>
<keyword evidence="4 8" id="KW-0812">Transmembrane</keyword>
<evidence type="ECO:0000256" key="3">
    <source>
        <dbReference type="ARBA" id="ARBA00022679"/>
    </source>
</evidence>
<accession>A0ABR6B9Q9</accession>
<dbReference type="GO" id="GO:0016757">
    <property type="term" value="F:glycosyltransferase activity"/>
    <property type="evidence" value="ECO:0007669"/>
    <property type="project" value="UniProtKB-KW"/>
</dbReference>
<name>A0ABR6B9Q9_9PSEU</name>
<dbReference type="EMBL" id="JACJID010000001">
    <property type="protein sequence ID" value="MBA8923579.1"/>
    <property type="molecule type" value="Genomic_DNA"/>
</dbReference>
<feature type="transmembrane region" description="Helical" evidence="8">
    <location>
        <begin position="83"/>
        <end position="103"/>
    </location>
</feature>
<feature type="transmembrane region" description="Helical" evidence="8">
    <location>
        <begin position="296"/>
        <end position="313"/>
    </location>
</feature>
<feature type="transmembrane region" description="Helical" evidence="8">
    <location>
        <begin position="320"/>
        <end position="337"/>
    </location>
</feature>
<evidence type="ECO:0000256" key="2">
    <source>
        <dbReference type="ARBA" id="ARBA00022475"/>
    </source>
</evidence>
<feature type="transmembrane region" description="Helical" evidence="8">
    <location>
        <begin position="115"/>
        <end position="133"/>
    </location>
</feature>
<keyword evidence="3 9" id="KW-0808">Transferase</keyword>
<comment type="caution">
    <text evidence="9">The sequence shown here is derived from an EMBL/GenBank/DDBJ whole genome shotgun (WGS) entry which is preliminary data.</text>
</comment>
<keyword evidence="10" id="KW-1185">Reference proteome</keyword>
<comment type="subcellular location">
    <subcellularLocation>
        <location evidence="1">Cell membrane</location>
        <topology evidence="1">Multi-pass membrane protein</topology>
    </subcellularLocation>
</comment>
<evidence type="ECO:0000313" key="9">
    <source>
        <dbReference type="EMBL" id="MBA8923579.1"/>
    </source>
</evidence>
<feature type="transmembrane region" description="Helical" evidence="8">
    <location>
        <begin position="357"/>
        <end position="376"/>
    </location>
</feature>
<organism evidence="9 10">
    <name type="scientific">Kutzneria viridogrisea</name>
    <dbReference type="NCBI Taxonomy" id="47990"/>
    <lineage>
        <taxon>Bacteria</taxon>
        <taxon>Bacillati</taxon>
        <taxon>Actinomycetota</taxon>
        <taxon>Actinomycetes</taxon>
        <taxon>Pseudonocardiales</taxon>
        <taxon>Pseudonocardiaceae</taxon>
        <taxon>Kutzneria</taxon>
    </lineage>
</organism>
<evidence type="ECO:0000256" key="6">
    <source>
        <dbReference type="ARBA" id="ARBA00023136"/>
    </source>
</evidence>
<keyword evidence="5 8" id="KW-1133">Transmembrane helix</keyword>
<proteinExistence type="inferred from homology"/>
<evidence type="ECO:0000256" key="1">
    <source>
        <dbReference type="ARBA" id="ARBA00004651"/>
    </source>
</evidence>
<feature type="transmembrane region" description="Helical" evidence="8">
    <location>
        <begin position="249"/>
        <end position="267"/>
    </location>
</feature>
<dbReference type="InterPro" id="IPR018584">
    <property type="entry name" value="GT87"/>
</dbReference>
<keyword evidence="6 8" id="KW-0472">Membrane</keyword>
<feature type="transmembrane region" description="Helical" evidence="8">
    <location>
        <begin position="9"/>
        <end position="30"/>
    </location>
</feature>
<evidence type="ECO:0000256" key="7">
    <source>
        <dbReference type="ARBA" id="ARBA00024033"/>
    </source>
</evidence>
<dbReference type="Pfam" id="PF09594">
    <property type="entry name" value="GT87"/>
    <property type="match status" value="1"/>
</dbReference>
<feature type="transmembrane region" description="Helical" evidence="8">
    <location>
        <begin position="274"/>
        <end position="290"/>
    </location>
</feature>